<sequence length="74" mass="8541">MRKTNDQGFVQLIIIIVLSIVILSLLGVSISSFINNTTLRENFSLFWHGIVWVWQNYIGAYISPVWDIIRGVFN</sequence>
<protein>
    <submittedName>
        <fullName evidence="2">Uncharacterized protein</fullName>
    </submittedName>
</protein>
<gene>
    <name evidence="2" type="ORF">A3B19_01960</name>
</gene>
<organism evidence="2 3">
    <name type="scientific">Candidatus Giovannonibacteria bacterium RIFCSPLOWO2_01_FULL_46_32</name>
    <dbReference type="NCBI Taxonomy" id="1798353"/>
    <lineage>
        <taxon>Bacteria</taxon>
        <taxon>Candidatus Giovannoniibacteriota</taxon>
    </lineage>
</organism>
<keyword evidence="1" id="KW-0812">Transmembrane</keyword>
<dbReference type="EMBL" id="MFIF01000004">
    <property type="protein sequence ID" value="OGF87584.1"/>
    <property type="molecule type" value="Genomic_DNA"/>
</dbReference>
<accession>A0A1F5XI41</accession>
<feature type="transmembrane region" description="Helical" evidence="1">
    <location>
        <begin position="46"/>
        <end position="69"/>
    </location>
</feature>
<keyword evidence="1" id="KW-0472">Membrane</keyword>
<reference evidence="2 3" key="1">
    <citation type="journal article" date="2016" name="Nat. Commun.">
        <title>Thousands of microbial genomes shed light on interconnected biogeochemical processes in an aquifer system.</title>
        <authorList>
            <person name="Anantharaman K."/>
            <person name="Brown C.T."/>
            <person name="Hug L.A."/>
            <person name="Sharon I."/>
            <person name="Castelle C.J."/>
            <person name="Probst A.J."/>
            <person name="Thomas B.C."/>
            <person name="Singh A."/>
            <person name="Wilkins M.J."/>
            <person name="Karaoz U."/>
            <person name="Brodie E.L."/>
            <person name="Williams K.H."/>
            <person name="Hubbard S.S."/>
            <person name="Banfield J.F."/>
        </authorList>
    </citation>
    <scope>NUCLEOTIDE SEQUENCE [LARGE SCALE GENOMIC DNA]</scope>
</reference>
<evidence type="ECO:0000256" key="1">
    <source>
        <dbReference type="SAM" id="Phobius"/>
    </source>
</evidence>
<evidence type="ECO:0000313" key="2">
    <source>
        <dbReference type="EMBL" id="OGF87584.1"/>
    </source>
</evidence>
<proteinExistence type="predicted"/>
<dbReference type="Proteomes" id="UP000177346">
    <property type="component" value="Unassembled WGS sequence"/>
</dbReference>
<name>A0A1F5XI41_9BACT</name>
<comment type="caution">
    <text evidence="2">The sequence shown here is derived from an EMBL/GenBank/DDBJ whole genome shotgun (WGS) entry which is preliminary data.</text>
</comment>
<evidence type="ECO:0000313" key="3">
    <source>
        <dbReference type="Proteomes" id="UP000177346"/>
    </source>
</evidence>
<dbReference type="AlphaFoldDB" id="A0A1F5XI41"/>
<keyword evidence="1" id="KW-1133">Transmembrane helix</keyword>
<feature type="transmembrane region" description="Helical" evidence="1">
    <location>
        <begin position="12"/>
        <end position="34"/>
    </location>
</feature>